<keyword evidence="1" id="KW-0472">Membrane</keyword>
<sequence>SCCHQQRRFYSKPHKSDTVTTLPRPWALTLLGTILGAFLGLLAPIVTGGIGRRERNQTSQREIAGQILEIFESPQPLPDLLCSTDSAARRRLYLLAMRVQDIHARESALELVAVSGSDGSAERLHDAWFNAMTHVGRVWRQGKAKA</sequence>
<evidence type="ECO:0000313" key="2">
    <source>
        <dbReference type="EMBL" id="MFC5926507.1"/>
    </source>
</evidence>
<evidence type="ECO:0000256" key="1">
    <source>
        <dbReference type="SAM" id="Phobius"/>
    </source>
</evidence>
<protein>
    <submittedName>
        <fullName evidence="2">Uncharacterized protein</fullName>
    </submittedName>
</protein>
<gene>
    <name evidence="2" type="ORF">ACFQGL_24525</name>
</gene>
<comment type="caution">
    <text evidence="2">The sequence shown here is derived from an EMBL/GenBank/DDBJ whole genome shotgun (WGS) entry which is preliminary data.</text>
</comment>
<keyword evidence="1" id="KW-1133">Transmembrane helix</keyword>
<feature type="transmembrane region" description="Helical" evidence="1">
    <location>
        <begin position="26"/>
        <end position="51"/>
    </location>
</feature>
<keyword evidence="3" id="KW-1185">Reference proteome</keyword>
<feature type="non-terminal residue" evidence="2">
    <location>
        <position position="1"/>
    </location>
</feature>
<dbReference type="RefSeq" id="WP_377514752.1">
    <property type="nucleotide sequence ID" value="NZ_JBHSQS010000018.1"/>
</dbReference>
<accession>A0ABW1HDT2</accession>
<reference evidence="3" key="1">
    <citation type="journal article" date="2019" name="Int. J. Syst. Evol. Microbiol.">
        <title>The Global Catalogue of Microorganisms (GCM) 10K type strain sequencing project: providing services to taxonomists for standard genome sequencing and annotation.</title>
        <authorList>
            <consortium name="The Broad Institute Genomics Platform"/>
            <consortium name="The Broad Institute Genome Sequencing Center for Infectious Disease"/>
            <person name="Wu L."/>
            <person name="Ma J."/>
        </authorList>
    </citation>
    <scope>NUCLEOTIDE SEQUENCE [LARGE SCALE GENOMIC DNA]</scope>
    <source>
        <strain evidence="3">CGMCC 4.7144</strain>
    </source>
</reference>
<keyword evidence="1" id="KW-0812">Transmembrane</keyword>
<dbReference type="EMBL" id="JBHSQS010000018">
    <property type="protein sequence ID" value="MFC5926507.1"/>
    <property type="molecule type" value="Genomic_DNA"/>
</dbReference>
<evidence type="ECO:0000313" key="3">
    <source>
        <dbReference type="Proteomes" id="UP001596226"/>
    </source>
</evidence>
<dbReference type="Proteomes" id="UP001596226">
    <property type="component" value="Unassembled WGS sequence"/>
</dbReference>
<organism evidence="2 3">
    <name type="scientific">Micromonospora vulcania</name>
    <dbReference type="NCBI Taxonomy" id="1441873"/>
    <lineage>
        <taxon>Bacteria</taxon>
        <taxon>Bacillati</taxon>
        <taxon>Actinomycetota</taxon>
        <taxon>Actinomycetes</taxon>
        <taxon>Micromonosporales</taxon>
        <taxon>Micromonosporaceae</taxon>
        <taxon>Micromonospora</taxon>
    </lineage>
</organism>
<name>A0ABW1HDT2_9ACTN</name>
<proteinExistence type="predicted"/>